<dbReference type="EMBL" id="RXIF01000010">
    <property type="protein sequence ID" value="RZN64034.1"/>
    <property type="molecule type" value="Genomic_DNA"/>
</dbReference>
<feature type="domain" description="Cysteine-rich" evidence="5">
    <location>
        <begin position="149"/>
        <end position="240"/>
    </location>
</feature>
<comment type="pathway">
    <text evidence="1">Cofactor metabolism; coenzyme M-coenzyme B heterodisulfide reduction; coenzyme B and coenzyme M from coenzyme M-coenzyme B heterodisulfide: step 1/1.</text>
</comment>
<dbReference type="InterPro" id="IPR017678">
    <property type="entry name" value="CoB/CoM_hetero-S_Rdtase_bsu"/>
</dbReference>
<evidence type="ECO:0000256" key="2">
    <source>
        <dbReference type="ARBA" id="ARBA00010431"/>
    </source>
</evidence>
<sequence>MKEYAYFLGCITPNRYPGIEASTIKVLKRFGIETRDLNGASCCPAPGVFGSFDLNTWLLIAARNVTLADMIGLDIYVTCNGCYGSLQEADHLLKERPELKEWVNEILSDEGLEYKGRIKVKHIIEVLYEDIGVDKIKDAVVSPINAKIGAHYGCHFLKPSLVRGHGSPEKPTILDELIEATCAESIDYKDKLMCCGAGGGLRSRDLNTSLEFTRQKIANMKDAGIEASVDTCAFCHLQMDRGQIEIKEKFGEEYNLPILFITQLIGLSFGFSTKELGLDKHSIPMTEKFIR</sequence>
<dbReference type="PANTHER" id="PTHR42947:SF1">
    <property type="entry name" value="COB--COM HETERODISULFIDE REDUCTASE SUBUNIT B 1"/>
    <property type="match status" value="1"/>
</dbReference>
<dbReference type="Gene3D" id="3.40.50.11810">
    <property type="match status" value="1"/>
</dbReference>
<dbReference type="Proteomes" id="UP000317158">
    <property type="component" value="Unassembled WGS sequence"/>
</dbReference>
<evidence type="ECO:0000259" key="5">
    <source>
        <dbReference type="Pfam" id="PF02754"/>
    </source>
</evidence>
<evidence type="ECO:0000256" key="4">
    <source>
        <dbReference type="ARBA" id="ARBA00023002"/>
    </source>
</evidence>
<dbReference type="PANTHER" id="PTHR42947">
    <property type="entry name" value="COB--COM HETERODISULFIDE REDUCTASE SUBUNIT B 1"/>
    <property type="match status" value="1"/>
</dbReference>
<comment type="similarity">
    <text evidence="2">Belongs to the HdrB family.</text>
</comment>
<keyword evidence="3" id="KW-0484">Methanogenesis</keyword>
<comment type="caution">
    <text evidence="6">The sequence shown here is derived from an EMBL/GenBank/DDBJ whole genome shotgun (WGS) entry which is preliminary data.</text>
</comment>
<keyword evidence="4 6" id="KW-0560">Oxidoreductase</keyword>
<evidence type="ECO:0000256" key="1">
    <source>
        <dbReference type="ARBA" id="ARBA00004808"/>
    </source>
</evidence>
<proteinExistence type="inferred from homology"/>
<gene>
    <name evidence="6" type="primary">hdrB</name>
    <name evidence="6" type="ORF">EF806_05285</name>
</gene>
<evidence type="ECO:0000313" key="6">
    <source>
        <dbReference type="EMBL" id="RZN64034.1"/>
    </source>
</evidence>
<reference evidence="6 7" key="1">
    <citation type="journal article" date="2019" name="Nat. Microbiol.">
        <title>Wide diversity of methane and short-chain alkane metabolisms in uncultured archaea.</title>
        <authorList>
            <person name="Borrel G."/>
            <person name="Adam P.S."/>
            <person name="McKay L.J."/>
            <person name="Chen L.X."/>
            <person name="Sierra-Garcia I.N."/>
            <person name="Sieber C.M."/>
            <person name="Letourneur Q."/>
            <person name="Ghozlane A."/>
            <person name="Andersen G.L."/>
            <person name="Li W.J."/>
            <person name="Hallam S.J."/>
            <person name="Muyzer G."/>
            <person name="de Oliveira V.M."/>
            <person name="Inskeep W.P."/>
            <person name="Banfield J.F."/>
            <person name="Gribaldo S."/>
        </authorList>
    </citation>
    <scope>NUCLEOTIDE SEQUENCE [LARGE SCALE GENOMIC DNA]</scope>
    <source>
        <strain evidence="6">NM1a</strain>
    </source>
</reference>
<protein>
    <submittedName>
        <fullName evidence="6">CoB--CoM heterodisulfide reductase subunit B</fullName>
        <ecNumber evidence="6">1.8.98.1</ecNumber>
    </submittedName>
</protein>
<dbReference type="NCBIfam" id="TIGR03288">
    <property type="entry name" value="CoB_CoM_SS_B"/>
    <property type="match status" value="1"/>
</dbReference>
<dbReference type="EC" id="1.8.98.1" evidence="6"/>
<name>A0A520KR04_METT2</name>
<dbReference type="GO" id="GO:0051912">
    <property type="term" value="F:CoB--CoM heterodisulfide reductase activity"/>
    <property type="evidence" value="ECO:0007669"/>
    <property type="project" value="UniProtKB-EC"/>
</dbReference>
<dbReference type="InterPro" id="IPR051278">
    <property type="entry name" value="HdrB/HdrD_reductase"/>
</dbReference>
<evidence type="ECO:0000256" key="3">
    <source>
        <dbReference type="ARBA" id="ARBA00022994"/>
    </source>
</evidence>
<accession>A0A520KR04</accession>
<dbReference type="InterPro" id="IPR004017">
    <property type="entry name" value="Cys_rich_dom"/>
</dbReference>
<dbReference type="Gene3D" id="1.20.1050.140">
    <property type="match status" value="1"/>
</dbReference>
<evidence type="ECO:0000313" key="7">
    <source>
        <dbReference type="Proteomes" id="UP000317158"/>
    </source>
</evidence>
<dbReference type="GO" id="GO:0015948">
    <property type="term" value="P:methanogenesis"/>
    <property type="evidence" value="ECO:0007669"/>
    <property type="project" value="UniProtKB-KW"/>
</dbReference>
<dbReference type="AlphaFoldDB" id="A0A520KR04"/>
<organism evidence="6 7">
    <name type="scientific">Methanoliparum thermophilum</name>
    <dbReference type="NCBI Taxonomy" id="2491083"/>
    <lineage>
        <taxon>Archaea</taxon>
        <taxon>Methanobacteriati</taxon>
        <taxon>Methanobacteriota</taxon>
        <taxon>Candidatus Methanoliparia</taxon>
        <taxon>Candidatus Methanoliparales</taxon>
        <taxon>Candidatus Methanoliparaceae</taxon>
        <taxon>Candidatus Methanoliparum</taxon>
    </lineage>
</organism>
<feature type="domain" description="Cysteine-rich" evidence="5">
    <location>
        <begin position="4"/>
        <end position="86"/>
    </location>
</feature>
<dbReference type="UniPathway" id="UPA00647">
    <property type="reaction ID" value="UER00700"/>
</dbReference>
<dbReference type="Pfam" id="PF02754">
    <property type="entry name" value="CCG"/>
    <property type="match status" value="2"/>
</dbReference>